<dbReference type="InterPro" id="IPR007374">
    <property type="entry name" value="ASCH_domain"/>
</dbReference>
<dbReference type="Pfam" id="PF04266">
    <property type="entry name" value="ASCH"/>
    <property type="match status" value="1"/>
</dbReference>
<proteinExistence type="predicted"/>
<evidence type="ECO:0000259" key="1">
    <source>
        <dbReference type="SMART" id="SM01022"/>
    </source>
</evidence>
<organism evidence="2 3">
    <name type="scientific">Trema orientale</name>
    <name type="common">Charcoal tree</name>
    <name type="synonym">Celtis orientalis</name>
    <dbReference type="NCBI Taxonomy" id="63057"/>
    <lineage>
        <taxon>Eukaryota</taxon>
        <taxon>Viridiplantae</taxon>
        <taxon>Streptophyta</taxon>
        <taxon>Embryophyta</taxon>
        <taxon>Tracheophyta</taxon>
        <taxon>Spermatophyta</taxon>
        <taxon>Magnoliopsida</taxon>
        <taxon>eudicotyledons</taxon>
        <taxon>Gunneridae</taxon>
        <taxon>Pentapetalae</taxon>
        <taxon>rosids</taxon>
        <taxon>fabids</taxon>
        <taxon>Rosales</taxon>
        <taxon>Cannabaceae</taxon>
        <taxon>Trema</taxon>
    </lineage>
</organism>
<accession>A0A2P5G0M7</accession>
<dbReference type="InParanoid" id="A0A2P5G0M7"/>
<dbReference type="FunCoup" id="A0A2P5G0M7">
    <property type="interactions" value="286"/>
</dbReference>
<dbReference type="STRING" id="63057.A0A2P5G0M7"/>
<evidence type="ECO:0000313" key="2">
    <source>
        <dbReference type="EMBL" id="POO03582.1"/>
    </source>
</evidence>
<keyword evidence="3" id="KW-1185">Reference proteome</keyword>
<protein>
    <submittedName>
        <fullName evidence="2">ASCH domain containing protein</fullName>
    </submittedName>
</protein>
<comment type="caution">
    <text evidence="2">The sequence shown here is derived from an EMBL/GenBank/DDBJ whole genome shotgun (WGS) entry which is preliminary data.</text>
</comment>
<evidence type="ECO:0000313" key="3">
    <source>
        <dbReference type="Proteomes" id="UP000237000"/>
    </source>
</evidence>
<dbReference type="CDD" id="cd06555">
    <property type="entry name" value="ASCH_PF0470_like"/>
    <property type="match status" value="1"/>
</dbReference>
<dbReference type="SMART" id="SM01022">
    <property type="entry name" value="ASCH"/>
    <property type="match status" value="1"/>
</dbReference>
<dbReference type="Gene3D" id="2.30.130.30">
    <property type="entry name" value="Hypothetical protein"/>
    <property type="match status" value="1"/>
</dbReference>
<dbReference type="SUPFAM" id="SSF88697">
    <property type="entry name" value="PUA domain-like"/>
    <property type="match status" value="1"/>
</dbReference>
<dbReference type="Proteomes" id="UP000237000">
    <property type="component" value="Unassembled WGS sequence"/>
</dbReference>
<sequence>MSAVNLKNCTEELLKFTLQSCVNETLEFDIGLSNDFCAHLLKPDPFPSAQSHENADSLKGVPPYPLYRRLAFALLQSVISGNFSRTYNQMPMIGVESSLNQKEQAWQQLISEKGSEIVNILKTLDFELHVQDPFFSQLKDGLKRIEGRCASGKYSRIQSGSSILFNECLVFEVQDVRRYASFSDMLEAEGLAEVLPGVKSIKEGVQIYRKFCTEEKEKTSGVLAICVSKVAPQPYFYLASILFYLSYGGVQGLLGLTNTKGTIERALPPSRSSLLSSFLLPYRINVR</sequence>
<gene>
    <name evidence="2" type="ORF">TorRG33x02_007870</name>
</gene>
<dbReference type="AlphaFoldDB" id="A0A2P5G0M7"/>
<feature type="domain" description="ASCH" evidence="1">
    <location>
        <begin position="128"/>
        <end position="231"/>
    </location>
</feature>
<dbReference type="PANTHER" id="PTHR34204">
    <property type="entry name" value="RNA-BINDING ASCH DOMAIN PROTEIN"/>
    <property type="match status" value="1"/>
</dbReference>
<dbReference type="OrthoDB" id="112749at2759"/>
<dbReference type="PANTHER" id="PTHR34204:SF2">
    <property type="entry name" value="RNA-BINDING ASCH DOMAIN PROTEIN"/>
    <property type="match status" value="1"/>
</dbReference>
<reference evidence="3" key="1">
    <citation type="submission" date="2016-06" db="EMBL/GenBank/DDBJ databases">
        <title>Parallel loss of symbiosis genes in relatives of nitrogen-fixing non-legume Parasponia.</title>
        <authorList>
            <person name="Van Velzen R."/>
            <person name="Holmer R."/>
            <person name="Bu F."/>
            <person name="Rutten L."/>
            <person name="Van Zeijl A."/>
            <person name="Liu W."/>
            <person name="Santuari L."/>
            <person name="Cao Q."/>
            <person name="Sharma T."/>
            <person name="Shen D."/>
            <person name="Roswanjaya Y."/>
            <person name="Wardhani T."/>
            <person name="Kalhor M.S."/>
            <person name="Jansen J."/>
            <person name="Van den Hoogen J."/>
            <person name="Gungor B."/>
            <person name="Hartog M."/>
            <person name="Hontelez J."/>
            <person name="Verver J."/>
            <person name="Yang W.-C."/>
            <person name="Schijlen E."/>
            <person name="Repin R."/>
            <person name="Schilthuizen M."/>
            <person name="Schranz E."/>
            <person name="Heidstra R."/>
            <person name="Miyata K."/>
            <person name="Fedorova E."/>
            <person name="Kohlen W."/>
            <person name="Bisseling T."/>
            <person name="Smit S."/>
            <person name="Geurts R."/>
        </authorList>
    </citation>
    <scope>NUCLEOTIDE SEQUENCE [LARGE SCALE GENOMIC DNA]</scope>
    <source>
        <strain evidence="3">cv. RG33-2</strain>
    </source>
</reference>
<dbReference type="InterPro" id="IPR015947">
    <property type="entry name" value="PUA-like_sf"/>
</dbReference>
<name>A0A2P5G0M7_TREOI</name>
<dbReference type="EMBL" id="JXTC01000002">
    <property type="protein sequence ID" value="POO03582.1"/>
    <property type="molecule type" value="Genomic_DNA"/>
</dbReference>